<dbReference type="RefSeq" id="WP_052336648.1">
    <property type="nucleotide sequence ID" value="NZ_BAIZ01000004.1"/>
</dbReference>
<protein>
    <recommendedName>
        <fullName evidence="3">Outer membrane protein with beta-barrel domain</fullName>
    </recommendedName>
</protein>
<gene>
    <name evidence="1" type="ORF">EJ73_00754</name>
</gene>
<name>A0A318HY05_9BACT</name>
<dbReference type="Proteomes" id="UP000248314">
    <property type="component" value="Unassembled WGS sequence"/>
</dbReference>
<comment type="caution">
    <text evidence="1">The sequence shown here is derived from an EMBL/GenBank/DDBJ whole genome shotgun (WGS) entry which is preliminary data.</text>
</comment>
<reference evidence="1 2" key="1">
    <citation type="submission" date="2018-05" db="EMBL/GenBank/DDBJ databases">
        <title>Genomic Encyclopedia of Type Strains, Phase I: the one thousand microbial genomes (KMG-I) project.</title>
        <authorList>
            <person name="Kyrpides N."/>
        </authorList>
    </citation>
    <scope>NUCLEOTIDE SEQUENCE [LARGE SCALE GENOMIC DNA]</scope>
    <source>
        <strain evidence="1 2">DSM 15611</strain>
    </source>
</reference>
<keyword evidence="2" id="KW-1185">Reference proteome</keyword>
<organism evidence="1 2">
    <name type="scientific">Hoylesella shahii DSM 15611 = JCM 12083</name>
    <dbReference type="NCBI Taxonomy" id="1122991"/>
    <lineage>
        <taxon>Bacteria</taxon>
        <taxon>Pseudomonadati</taxon>
        <taxon>Bacteroidota</taxon>
        <taxon>Bacteroidia</taxon>
        <taxon>Bacteroidales</taxon>
        <taxon>Prevotellaceae</taxon>
        <taxon>Hoylesella</taxon>
    </lineage>
</organism>
<dbReference type="EMBL" id="QJJX01000006">
    <property type="protein sequence ID" value="PXX23404.1"/>
    <property type="molecule type" value="Genomic_DNA"/>
</dbReference>
<evidence type="ECO:0000313" key="1">
    <source>
        <dbReference type="EMBL" id="PXX23404.1"/>
    </source>
</evidence>
<proteinExistence type="predicted"/>
<evidence type="ECO:0000313" key="2">
    <source>
        <dbReference type="Proteomes" id="UP000248314"/>
    </source>
</evidence>
<dbReference type="AlphaFoldDB" id="A0A318HY05"/>
<accession>A0A318HY05</accession>
<sequence>MKIADAQLRLFAEPGFIMHIPYCNVGVSLLDAHGLERDVQNVSTSKGNWYAFDCKAGLSLFIDNVSISAGYQYSTLDVLGMRRELVYNNKLFNDFYSKRKVQHGGFVTIGYHF</sequence>
<dbReference type="OrthoDB" id="1071580at2"/>
<evidence type="ECO:0008006" key="3">
    <source>
        <dbReference type="Google" id="ProtNLM"/>
    </source>
</evidence>